<proteinExistence type="predicted"/>
<protein>
    <submittedName>
        <fullName evidence="1">Uncharacterized protein</fullName>
    </submittedName>
</protein>
<evidence type="ECO:0000313" key="2">
    <source>
        <dbReference type="Proteomes" id="UP000005237"/>
    </source>
</evidence>
<dbReference type="InterPro" id="IPR016024">
    <property type="entry name" value="ARM-type_fold"/>
</dbReference>
<dbReference type="Gene3D" id="1.25.10.10">
    <property type="entry name" value="Leucine-rich Repeat Variant"/>
    <property type="match status" value="1"/>
</dbReference>
<dbReference type="InterPro" id="IPR011989">
    <property type="entry name" value="ARM-like"/>
</dbReference>
<dbReference type="AlphaFoldDB" id="A0A8R1DWD7"/>
<sequence>MPRSNQSTPKKQQPAENYNQLLSEFVQKGGQNLQKTFIKKLWSVHQDLIENANPSTLRMIFWSPSLTSCPEGVKLLAMILLKIGVVAGLKLLEKRVFEEFPITEQECQRYGEVFKSAWKFAYEDENFDLVEELETKAIIVFCQHAIYGKIAPAANKFRRVLAAFATEKKLDKNMDKTMTSILNGCLFKALDSRNHIVQASAAKVLYLFYPLVGDSSDDMAECLANQHRHMADLLSSDIINIRAEATKSVLKAMAEYWLIIPKHSAKEIFSFIIDTLSRDTVVAVRVAVFEGLNEMAFVPACLSVFEHALKCVACRGVQDKSERVRLTALQLLARLKNHKFISVFHIIERDDVIAKMDTESVESCRQQLVPIMHTLLPISSKDDLDEGYYRPRVNYILGKSRLALLSYFRLLGPMNIINAKQATDLIGMLITWAYRYIRNKEGDPLAEDTEKFQRARGYLECALVIYMSCKGIMNAEENLKAKIEKMFGKIVKEIFEKYGTTPMLGTATAISSVIPKEHLKSIGSVVVVRLIDDDVPAEAVEPFLESAMHINPDSVFDSLDTGLDVLVDLFAESKKSRAKKRSTGNPEEIMETTLSRLKHILRSPITANLVAMRDIYKQKINQYMTKIDFIRYAIEERLKKEESDHQSLSDSVLLSTLEVRFILPVYVACNGSPDAEERAKLFEWMEVLISWFDEKIVQQMTTFGEHNHEFLVELSRSFLECINVTMMAFDFATRPLEYEDEEDKPEEEEGKKEQKSVVETVATCVLSFCNSVTPVELFAPVLRVAASLCDETYSDCHPQMVNVLRFVPKWINKQCRVCDTETENPFEKEKEPAEALRQFQKRVSDTDCWDETSAQRMIFNFVLFSIVWLIDTADESEFEDPRREEYVSPHFVSFAVNKFILKEKTLTEDFLDTISKNYLQEGNSFFNPEEREPTSKLLTKLAALSQLLRILERNSKFCSQRIAECIELCVTRALDYFSNAEDLDTVENHVMNSLSILLDVDLPEGF</sequence>
<dbReference type="Proteomes" id="UP000005237">
    <property type="component" value="Unassembled WGS sequence"/>
</dbReference>
<accession>A0A8R1DWD7</accession>
<dbReference type="GO" id="GO:0000070">
    <property type="term" value="P:mitotic sister chromatid segregation"/>
    <property type="evidence" value="ECO:0007669"/>
    <property type="project" value="TreeGrafter"/>
</dbReference>
<reference evidence="1" key="2">
    <citation type="submission" date="2022-06" db="UniProtKB">
        <authorList>
            <consortium name="EnsemblMetazoa"/>
        </authorList>
    </citation>
    <scope>IDENTIFICATION</scope>
    <source>
        <strain evidence="1">DF5081</strain>
    </source>
</reference>
<dbReference type="InterPro" id="IPR024741">
    <property type="entry name" value="Condensin2_G2"/>
</dbReference>
<dbReference type="SUPFAM" id="SSF48371">
    <property type="entry name" value="ARM repeat"/>
    <property type="match status" value="1"/>
</dbReference>
<name>A0A8R1DWD7_CAEJA</name>
<dbReference type="GO" id="GO:0000796">
    <property type="term" value="C:condensin complex"/>
    <property type="evidence" value="ECO:0007669"/>
    <property type="project" value="TreeGrafter"/>
</dbReference>
<keyword evidence="2" id="KW-1185">Reference proteome</keyword>
<dbReference type="OMA" id="IDAMIYR"/>
<dbReference type="Pfam" id="PF12422">
    <property type="entry name" value="Condensin2nSMC"/>
    <property type="match status" value="1"/>
</dbReference>
<dbReference type="GO" id="GO:0005634">
    <property type="term" value="C:nucleus"/>
    <property type="evidence" value="ECO:0007669"/>
    <property type="project" value="InterPro"/>
</dbReference>
<evidence type="ECO:0000313" key="1">
    <source>
        <dbReference type="EnsemblMetazoa" id="CJA14121.1"/>
    </source>
</evidence>
<dbReference type="PANTHER" id="PTHR16199">
    <property type="entry name" value="CONDENSIN-2 COMPLEX SUBUNIT G2"/>
    <property type="match status" value="1"/>
</dbReference>
<organism evidence="1 2">
    <name type="scientific">Caenorhabditis japonica</name>
    <dbReference type="NCBI Taxonomy" id="281687"/>
    <lineage>
        <taxon>Eukaryota</taxon>
        <taxon>Metazoa</taxon>
        <taxon>Ecdysozoa</taxon>
        <taxon>Nematoda</taxon>
        <taxon>Chromadorea</taxon>
        <taxon>Rhabditida</taxon>
        <taxon>Rhabditina</taxon>
        <taxon>Rhabditomorpha</taxon>
        <taxon>Rhabditoidea</taxon>
        <taxon>Rhabditidae</taxon>
        <taxon>Peloderinae</taxon>
        <taxon>Caenorhabditis</taxon>
    </lineage>
</organism>
<reference evidence="2" key="1">
    <citation type="submission" date="2010-08" db="EMBL/GenBank/DDBJ databases">
        <authorList>
            <consortium name="Caenorhabditis japonica Sequencing Consortium"/>
            <person name="Wilson R.K."/>
        </authorList>
    </citation>
    <scope>NUCLEOTIDE SEQUENCE [LARGE SCALE GENOMIC DNA]</scope>
    <source>
        <strain evidence="2">DF5081</strain>
    </source>
</reference>
<dbReference type="PANTHER" id="PTHR16199:SF4">
    <property type="entry name" value="CONDENSIN-2 COMPLEX SUBUNIT G2"/>
    <property type="match status" value="1"/>
</dbReference>
<dbReference type="EnsemblMetazoa" id="CJA14121.1">
    <property type="protein sequence ID" value="CJA14121.1"/>
    <property type="gene ID" value="WBGene00133325"/>
</dbReference>